<sequence>MLLRELVVGSRIGDGGVGAEHRQRGKHQKAGGESQGRTHAKKRREAGMLKHATL</sequence>
<protein>
    <submittedName>
        <fullName evidence="2">Uncharacterized protein</fullName>
    </submittedName>
</protein>
<reference evidence="2" key="1">
    <citation type="submission" date="2019-08" db="EMBL/GenBank/DDBJ databases">
        <authorList>
            <person name="Kucharzyk K."/>
            <person name="Murdoch R.W."/>
            <person name="Higgins S."/>
            <person name="Loffler F."/>
        </authorList>
    </citation>
    <scope>NUCLEOTIDE SEQUENCE</scope>
</reference>
<proteinExistence type="predicted"/>
<organism evidence="2">
    <name type="scientific">bioreactor metagenome</name>
    <dbReference type="NCBI Taxonomy" id="1076179"/>
    <lineage>
        <taxon>unclassified sequences</taxon>
        <taxon>metagenomes</taxon>
        <taxon>ecological metagenomes</taxon>
    </lineage>
</organism>
<dbReference type="EMBL" id="VSSQ01046418">
    <property type="protein sequence ID" value="MPN00388.1"/>
    <property type="molecule type" value="Genomic_DNA"/>
</dbReference>
<accession>A0A645EEF1</accession>
<evidence type="ECO:0000313" key="2">
    <source>
        <dbReference type="EMBL" id="MPN00388.1"/>
    </source>
</evidence>
<name>A0A645EEF1_9ZZZZ</name>
<gene>
    <name evidence="2" type="ORF">SDC9_147582</name>
</gene>
<comment type="caution">
    <text evidence="2">The sequence shown here is derived from an EMBL/GenBank/DDBJ whole genome shotgun (WGS) entry which is preliminary data.</text>
</comment>
<feature type="region of interest" description="Disordered" evidence="1">
    <location>
        <begin position="12"/>
        <end position="54"/>
    </location>
</feature>
<evidence type="ECO:0000256" key="1">
    <source>
        <dbReference type="SAM" id="MobiDB-lite"/>
    </source>
</evidence>
<dbReference type="AlphaFoldDB" id="A0A645EEF1"/>